<dbReference type="GO" id="GO:0005524">
    <property type="term" value="F:ATP binding"/>
    <property type="evidence" value="ECO:0007669"/>
    <property type="project" value="UniProtKB-UniRule"/>
</dbReference>
<evidence type="ECO:0000256" key="2">
    <source>
        <dbReference type="ARBA" id="ARBA00011245"/>
    </source>
</evidence>
<feature type="domain" description="Aminoacyl-tRNA synthetase class Ia" evidence="11">
    <location>
        <begin position="442"/>
        <end position="576"/>
    </location>
</feature>
<dbReference type="PANTHER" id="PTHR11946:SF93">
    <property type="entry name" value="VALINE--TRNA LIGASE, CHLOROPLASTIC_MITOCHONDRIAL 2"/>
    <property type="match status" value="1"/>
</dbReference>
<evidence type="ECO:0000259" key="13">
    <source>
        <dbReference type="Pfam" id="PF10458"/>
    </source>
</evidence>
<comment type="function">
    <text evidence="10">Catalyzes the attachment of valine to tRNA(Val). As ValRS can inadvertently accommodate and process structurally similar amino acids such as threonine, to avoid such errors, it has a 'posttransfer' editing activity that hydrolyzes mischarged Thr-tRNA(Val) in a tRNA-dependent manner.</text>
</comment>
<comment type="subunit">
    <text evidence="2 10">Monomer.</text>
</comment>
<dbReference type="Gene3D" id="1.10.730.10">
    <property type="entry name" value="Isoleucyl-tRNA Synthetase, Domain 1"/>
    <property type="match status" value="1"/>
</dbReference>
<evidence type="ECO:0000313" key="14">
    <source>
        <dbReference type="EMBL" id="OGY47772.1"/>
    </source>
</evidence>
<dbReference type="GO" id="GO:0006438">
    <property type="term" value="P:valyl-tRNA aminoacylation"/>
    <property type="evidence" value="ECO:0007669"/>
    <property type="project" value="UniProtKB-UniRule"/>
</dbReference>
<feature type="short sequence motif" description="'KMSKS' region" evidence="10">
    <location>
        <begin position="536"/>
        <end position="540"/>
    </location>
</feature>
<dbReference type="GO" id="GO:0002161">
    <property type="term" value="F:aminoacyl-tRNA deacylase activity"/>
    <property type="evidence" value="ECO:0007669"/>
    <property type="project" value="InterPro"/>
</dbReference>
<name>A0A1G1Y615_9BACT</name>
<dbReference type="InterPro" id="IPR037118">
    <property type="entry name" value="Val-tRNA_synth_C_sf"/>
</dbReference>
<evidence type="ECO:0000256" key="3">
    <source>
        <dbReference type="ARBA" id="ARBA00022490"/>
    </source>
</evidence>
<keyword evidence="4 10" id="KW-0436">Ligase</keyword>
<keyword evidence="10" id="KW-0175">Coiled coil</keyword>
<dbReference type="InterPro" id="IPR009080">
    <property type="entry name" value="tRNAsynth_Ia_anticodon-bd"/>
</dbReference>
<comment type="domain">
    <text evidence="10">The C-terminal coiled-coil domain is crucial for aminoacylation activity.</text>
</comment>
<dbReference type="PRINTS" id="PR00986">
    <property type="entry name" value="TRNASYNTHVAL"/>
</dbReference>
<dbReference type="InterPro" id="IPR002303">
    <property type="entry name" value="Valyl-tRNA_ligase"/>
</dbReference>
<evidence type="ECO:0000256" key="8">
    <source>
        <dbReference type="ARBA" id="ARBA00023146"/>
    </source>
</evidence>
<feature type="domain" description="Aminoacyl-tRNA synthetase class Ia" evidence="11">
    <location>
        <begin position="19"/>
        <end position="435"/>
    </location>
</feature>
<feature type="domain" description="Valyl-tRNA synthetase tRNA-binding arm" evidence="13">
    <location>
        <begin position="811"/>
        <end position="876"/>
    </location>
</feature>
<dbReference type="Gene3D" id="1.10.287.380">
    <property type="entry name" value="Valyl-tRNA synthetase, C-terminal domain"/>
    <property type="match status" value="1"/>
</dbReference>
<comment type="similarity">
    <text evidence="10">Belongs to the class-I aminoacyl-tRNA synthetase family. ValS type 1 subfamily.</text>
</comment>
<dbReference type="GO" id="GO:0004832">
    <property type="term" value="F:valine-tRNA ligase activity"/>
    <property type="evidence" value="ECO:0007669"/>
    <property type="project" value="UniProtKB-UniRule"/>
</dbReference>
<comment type="subcellular location">
    <subcellularLocation>
        <location evidence="1 10">Cytoplasm</location>
    </subcellularLocation>
</comment>
<dbReference type="Pfam" id="PF08264">
    <property type="entry name" value="Anticodon_1"/>
    <property type="match status" value="1"/>
</dbReference>
<evidence type="ECO:0000256" key="7">
    <source>
        <dbReference type="ARBA" id="ARBA00022917"/>
    </source>
</evidence>
<dbReference type="NCBIfam" id="NF004349">
    <property type="entry name" value="PRK05729.1"/>
    <property type="match status" value="1"/>
</dbReference>
<keyword evidence="5 10" id="KW-0547">Nucleotide-binding</keyword>
<sequence>MAQQEIPKTYEAKQYEDSIYQQWEESGFFNPDSLPPHRKEAFTISMPPPNATGILHIGHAVMLAIEDLVIRYQRMKGKKALWLPGTDHAAIATQTKVEKIIREKERKTRHDLGREEFLKRVEQFISESRDNIKNQIRKMGSSCDWSRERYTLDKGLTKAVQQAFVEMYNDSLIYRGNRIVSWCPRCFSTLSDDEVEYKEQKGKFYHIKYGPFIIATTRPETKLGDTAAAVNPKDSRYKDYVGKELDVNLGKVNIHIKVIADESVDPEFGTGVVGVTPAHSAVDFEMASKNNLPVIQVISPDGKMTDKAGPYVGMLVEECRERFIEDLKKAGLIEKIEEIQNNLSICYRCEHVIEPLISKQWFINVNKPIKKFGNKTIKDRSLEVVKNGDIEIIPDRFKKVYYHWLENLRDWCISRQIWFGHRIPVWYKGAETHVGLESPKGEGWKQDPDTLDTWFSSGLWTFSTLGWPASVKTSAGKPEKTGDLKTFHPTSLMETGYDILFFWVARMIIMSTYLMEEVPFRQVYLHGLVRDEKGRKMSKSLDNAIDPLDVINKFGADAVRLSLVIGTTPGNDMNLSEAKIDGYRNFVNKLWNISRYILMTVKKVEVVKRRPKPETLADEWILYEFDSLISVATVYLDNYQFSLAGEDIYEFTWSKLADWYVEIAKVEKNKDEILLYILQNLLKLWHPFTPFVTEVIWNKFETNELLIIQPWPKAGGKIDKKAIENFELIQKIIIAIRNLRAESKISPAKQIKAIIIVGKNKKLIKEQEEIIKFLARLESLEVVAKGKKPSPSLSAVISGAEIYLPVSGMMDVGKEINRLKEEEKRLADFVIHLEEKLKNKKFLDRAPKEIIEAEKEKLKDNTNQLEKVRQQLKSLK</sequence>
<dbReference type="InterPro" id="IPR033705">
    <property type="entry name" value="Anticodon_Ia_Val"/>
</dbReference>
<keyword evidence="8 10" id="KW-0030">Aminoacyl-tRNA synthetase</keyword>
<dbReference type="NCBIfam" id="TIGR00422">
    <property type="entry name" value="valS"/>
    <property type="match status" value="1"/>
</dbReference>
<feature type="domain" description="Methionyl/Valyl/Leucyl/Isoleucyl-tRNA synthetase anticodon-binding" evidence="12">
    <location>
        <begin position="618"/>
        <end position="754"/>
    </location>
</feature>
<comment type="catalytic activity">
    <reaction evidence="9 10">
        <text>tRNA(Val) + L-valine + ATP = L-valyl-tRNA(Val) + AMP + diphosphate</text>
        <dbReference type="Rhea" id="RHEA:10704"/>
        <dbReference type="Rhea" id="RHEA-COMP:9672"/>
        <dbReference type="Rhea" id="RHEA-COMP:9708"/>
        <dbReference type="ChEBI" id="CHEBI:30616"/>
        <dbReference type="ChEBI" id="CHEBI:33019"/>
        <dbReference type="ChEBI" id="CHEBI:57762"/>
        <dbReference type="ChEBI" id="CHEBI:78442"/>
        <dbReference type="ChEBI" id="CHEBI:78537"/>
        <dbReference type="ChEBI" id="CHEBI:456215"/>
        <dbReference type="EC" id="6.1.1.9"/>
    </reaction>
</comment>
<reference evidence="14 15" key="1">
    <citation type="journal article" date="2016" name="Nat. Commun.">
        <title>Thousands of microbial genomes shed light on interconnected biogeochemical processes in an aquifer system.</title>
        <authorList>
            <person name="Anantharaman K."/>
            <person name="Brown C.T."/>
            <person name="Hug L.A."/>
            <person name="Sharon I."/>
            <person name="Castelle C.J."/>
            <person name="Probst A.J."/>
            <person name="Thomas B.C."/>
            <person name="Singh A."/>
            <person name="Wilkins M.J."/>
            <person name="Karaoz U."/>
            <person name="Brodie E.L."/>
            <person name="Williams K.H."/>
            <person name="Hubbard S.S."/>
            <person name="Banfield J.F."/>
        </authorList>
    </citation>
    <scope>NUCLEOTIDE SEQUENCE [LARGE SCALE GENOMIC DNA]</scope>
</reference>
<dbReference type="CDD" id="cd07962">
    <property type="entry name" value="Anticodon_Ia_Val"/>
    <property type="match status" value="1"/>
</dbReference>
<dbReference type="Pfam" id="PF10458">
    <property type="entry name" value="Val_tRNA-synt_C"/>
    <property type="match status" value="1"/>
</dbReference>
<dbReference type="InterPro" id="IPR001412">
    <property type="entry name" value="aa-tRNA-synth_I_CS"/>
</dbReference>
<evidence type="ECO:0000256" key="9">
    <source>
        <dbReference type="ARBA" id="ARBA00047552"/>
    </source>
</evidence>
<dbReference type="Proteomes" id="UP000178747">
    <property type="component" value="Unassembled WGS sequence"/>
</dbReference>
<dbReference type="SUPFAM" id="SSF50677">
    <property type="entry name" value="ValRS/IleRS/LeuRS editing domain"/>
    <property type="match status" value="1"/>
</dbReference>
<evidence type="ECO:0000256" key="4">
    <source>
        <dbReference type="ARBA" id="ARBA00022598"/>
    </source>
</evidence>
<dbReference type="PROSITE" id="PS00178">
    <property type="entry name" value="AA_TRNA_LIGASE_I"/>
    <property type="match status" value="1"/>
</dbReference>
<dbReference type="SUPFAM" id="SSF46589">
    <property type="entry name" value="tRNA-binding arm"/>
    <property type="match status" value="1"/>
</dbReference>
<evidence type="ECO:0000259" key="11">
    <source>
        <dbReference type="Pfam" id="PF00133"/>
    </source>
</evidence>
<dbReference type="Gene3D" id="3.40.50.620">
    <property type="entry name" value="HUPs"/>
    <property type="match status" value="2"/>
</dbReference>
<dbReference type="AlphaFoldDB" id="A0A1G1Y615"/>
<dbReference type="GO" id="GO:0005829">
    <property type="term" value="C:cytosol"/>
    <property type="evidence" value="ECO:0007669"/>
    <property type="project" value="TreeGrafter"/>
</dbReference>
<feature type="coiled-coil region" evidence="10">
    <location>
        <begin position="848"/>
        <end position="875"/>
    </location>
</feature>
<protein>
    <recommendedName>
        <fullName evidence="10">Valine--tRNA ligase</fullName>
        <ecNumber evidence="10">6.1.1.9</ecNumber>
    </recommendedName>
    <alternativeName>
        <fullName evidence="10">Valyl-tRNA synthetase</fullName>
        <shortName evidence="10">ValRS</shortName>
    </alternativeName>
</protein>
<dbReference type="InterPro" id="IPR002300">
    <property type="entry name" value="aa-tRNA-synth_Ia"/>
</dbReference>
<evidence type="ECO:0000256" key="1">
    <source>
        <dbReference type="ARBA" id="ARBA00004496"/>
    </source>
</evidence>
<accession>A0A1G1Y615</accession>
<evidence type="ECO:0000313" key="15">
    <source>
        <dbReference type="Proteomes" id="UP000178747"/>
    </source>
</evidence>
<keyword evidence="7 10" id="KW-0648">Protein biosynthesis</keyword>
<keyword evidence="3 10" id="KW-0963">Cytoplasm</keyword>
<gene>
    <name evidence="10" type="primary">valS</name>
    <name evidence="14" type="ORF">A3J62_01000</name>
</gene>
<evidence type="ECO:0000256" key="6">
    <source>
        <dbReference type="ARBA" id="ARBA00022840"/>
    </source>
</evidence>
<dbReference type="SUPFAM" id="SSF47323">
    <property type="entry name" value="Anticodon-binding domain of a subclass of class I aminoacyl-tRNA synthetases"/>
    <property type="match status" value="1"/>
</dbReference>
<dbReference type="FunFam" id="3.40.50.620:FF:000032">
    <property type="entry name" value="Valine--tRNA ligase"/>
    <property type="match status" value="1"/>
</dbReference>
<evidence type="ECO:0000256" key="5">
    <source>
        <dbReference type="ARBA" id="ARBA00022741"/>
    </source>
</evidence>
<dbReference type="PANTHER" id="PTHR11946">
    <property type="entry name" value="VALYL-TRNA SYNTHETASES"/>
    <property type="match status" value="1"/>
</dbReference>
<dbReference type="SUPFAM" id="SSF52374">
    <property type="entry name" value="Nucleotidylyl transferase"/>
    <property type="match status" value="1"/>
</dbReference>
<dbReference type="InterPro" id="IPR014729">
    <property type="entry name" value="Rossmann-like_a/b/a_fold"/>
</dbReference>
<keyword evidence="6 10" id="KW-0067">ATP-binding</keyword>
<evidence type="ECO:0000259" key="12">
    <source>
        <dbReference type="Pfam" id="PF08264"/>
    </source>
</evidence>
<evidence type="ECO:0000256" key="10">
    <source>
        <dbReference type="HAMAP-Rule" id="MF_02004"/>
    </source>
</evidence>
<comment type="caution">
    <text evidence="14">The sequence shown here is derived from an EMBL/GenBank/DDBJ whole genome shotgun (WGS) entry which is preliminary data.</text>
</comment>
<dbReference type="EMBL" id="MHIH01000018">
    <property type="protein sequence ID" value="OGY47772.1"/>
    <property type="molecule type" value="Genomic_DNA"/>
</dbReference>
<dbReference type="InterPro" id="IPR013155">
    <property type="entry name" value="M/V/L/I-tRNA-synth_anticd-bd"/>
</dbReference>
<feature type="binding site" evidence="10">
    <location>
        <position position="539"/>
    </location>
    <ligand>
        <name>ATP</name>
        <dbReference type="ChEBI" id="CHEBI:30616"/>
    </ligand>
</feature>
<dbReference type="HAMAP" id="MF_02004">
    <property type="entry name" value="Val_tRNA_synth_type1"/>
    <property type="match status" value="1"/>
</dbReference>
<organism evidence="14 15">
    <name type="scientific">Candidatus Buchananbacteria bacterium RIFCSPHIGHO2_02_FULL_38_8</name>
    <dbReference type="NCBI Taxonomy" id="1797538"/>
    <lineage>
        <taxon>Bacteria</taxon>
        <taxon>Candidatus Buchananiibacteriota</taxon>
    </lineage>
</organism>
<proteinExistence type="inferred from homology"/>
<comment type="caution">
    <text evidence="10">Lacks conserved residue(s) required for the propagation of feature annotation.</text>
</comment>
<dbReference type="Pfam" id="PF00133">
    <property type="entry name" value="tRNA-synt_1"/>
    <property type="match status" value="2"/>
</dbReference>
<dbReference type="InterPro" id="IPR010978">
    <property type="entry name" value="tRNA-bd_arm"/>
</dbReference>
<dbReference type="CDD" id="cd00817">
    <property type="entry name" value="ValRS_core"/>
    <property type="match status" value="1"/>
</dbReference>
<comment type="domain">
    <text evidence="10">ValRS has two distinct active sites: one for aminoacylation and one for editing. The misactivated threonine is translocated from the active site to the editing site.</text>
</comment>
<dbReference type="EC" id="6.1.1.9" evidence="10"/>
<dbReference type="InterPro" id="IPR019499">
    <property type="entry name" value="Val-tRNA_synth_tRNA-bd"/>
</dbReference>
<dbReference type="InterPro" id="IPR009008">
    <property type="entry name" value="Val/Leu/Ile-tRNA-synth_edit"/>
</dbReference>